<name>A0A9P7U750_9PEZI</name>
<keyword evidence="2" id="KW-1185">Reference proteome</keyword>
<dbReference type="EMBL" id="JAESDN010000013">
    <property type="protein sequence ID" value="KAG7042148.1"/>
    <property type="molecule type" value="Genomic_DNA"/>
</dbReference>
<sequence>MLSISQASGMTIIPVYTSDSESGR</sequence>
<protein>
    <submittedName>
        <fullName evidence="1">Uncharacterized protein</fullName>
    </submittedName>
</protein>
<organism evidence="1 2">
    <name type="scientific">Colletotrichum scovillei</name>
    <dbReference type="NCBI Taxonomy" id="1209932"/>
    <lineage>
        <taxon>Eukaryota</taxon>
        <taxon>Fungi</taxon>
        <taxon>Dikarya</taxon>
        <taxon>Ascomycota</taxon>
        <taxon>Pezizomycotina</taxon>
        <taxon>Sordariomycetes</taxon>
        <taxon>Hypocreomycetidae</taxon>
        <taxon>Glomerellales</taxon>
        <taxon>Glomerellaceae</taxon>
        <taxon>Colletotrichum</taxon>
        <taxon>Colletotrichum acutatum species complex</taxon>
    </lineage>
</organism>
<reference evidence="1" key="1">
    <citation type="submission" date="2021-05" db="EMBL/GenBank/DDBJ databases">
        <title>Comparative genomics of three Colletotrichum scovillei strains and genetic complementation revealed genes involved fungal growth and virulence on chili pepper.</title>
        <authorList>
            <person name="Hsieh D.-K."/>
            <person name="Chuang S.-C."/>
            <person name="Chen C.-Y."/>
            <person name="Chao Y.-T."/>
            <person name="Lu M.-Y.J."/>
            <person name="Lee M.-H."/>
            <person name="Shih M.-C."/>
        </authorList>
    </citation>
    <scope>NUCLEOTIDE SEQUENCE</scope>
    <source>
        <strain evidence="1">Coll-153</strain>
    </source>
</reference>
<accession>A0A9P7U750</accession>
<comment type="caution">
    <text evidence="1">The sequence shown here is derived from an EMBL/GenBank/DDBJ whole genome shotgun (WGS) entry which is preliminary data.</text>
</comment>
<evidence type="ECO:0000313" key="1">
    <source>
        <dbReference type="EMBL" id="KAG7042148.1"/>
    </source>
</evidence>
<proteinExistence type="predicted"/>
<dbReference type="AlphaFoldDB" id="A0A9P7U750"/>
<gene>
    <name evidence="1" type="ORF">JMJ77_010251</name>
</gene>
<dbReference type="Proteomes" id="UP000699042">
    <property type="component" value="Unassembled WGS sequence"/>
</dbReference>
<evidence type="ECO:0000313" key="2">
    <source>
        <dbReference type="Proteomes" id="UP000699042"/>
    </source>
</evidence>